<feature type="transmembrane region" description="Helical" evidence="1">
    <location>
        <begin position="333"/>
        <end position="353"/>
    </location>
</feature>
<feature type="chain" id="PRO_5040967366" evidence="2">
    <location>
        <begin position="27"/>
        <end position="575"/>
    </location>
</feature>
<gene>
    <name evidence="4" type="ORF">MMF98_18265</name>
</gene>
<organism evidence="4 5">
    <name type="scientific">Variovorax terrae</name>
    <dbReference type="NCBI Taxonomy" id="2923278"/>
    <lineage>
        <taxon>Bacteria</taxon>
        <taxon>Pseudomonadati</taxon>
        <taxon>Pseudomonadota</taxon>
        <taxon>Betaproteobacteria</taxon>
        <taxon>Burkholderiales</taxon>
        <taxon>Comamonadaceae</taxon>
        <taxon>Variovorax</taxon>
    </lineage>
</organism>
<protein>
    <submittedName>
        <fullName evidence="4">Diguanylate cyclase</fullName>
        <ecNumber evidence="4">2.7.7.65</ecNumber>
    </submittedName>
</protein>
<feature type="transmembrane region" description="Helical" evidence="1">
    <location>
        <begin position="215"/>
        <end position="239"/>
    </location>
</feature>
<dbReference type="GO" id="GO:0052621">
    <property type="term" value="F:diguanylate cyclase activity"/>
    <property type="evidence" value="ECO:0007669"/>
    <property type="project" value="UniProtKB-EC"/>
</dbReference>
<dbReference type="Gene3D" id="3.30.70.270">
    <property type="match status" value="1"/>
</dbReference>
<evidence type="ECO:0000313" key="5">
    <source>
        <dbReference type="Proteomes" id="UP001139447"/>
    </source>
</evidence>
<dbReference type="EC" id="2.7.7.65" evidence="4"/>
<proteinExistence type="predicted"/>
<evidence type="ECO:0000256" key="2">
    <source>
        <dbReference type="SAM" id="SignalP"/>
    </source>
</evidence>
<feature type="transmembrane region" description="Helical" evidence="1">
    <location>
        <begin position="365"/>
        <end position="386"/>
    </location>
</feature>
<feature type="transmembrane region" description="Helical" evidence="1">
    <location>
        <begin position="245"/>
        <end position="266"/>
    </location>
</feature>
<reference evidence="4" key="1">
    <citation type="submission" date="2022-03" db="EMBL/GenBank/DDBJ databases">
        <authorList>
            <person name="Woo C.Y."/>
        </authorList>
    </citation>
    <scope>NUCLEOTIDE SEQUENCE</scope>
    <source>
        <strain evidence="4">CYS-02</strain>
    </source>
</reference>
<keyword evidence="1" id="KW-1133">Transmembrane helix</keyword>
<comment type="caution">
    <text evidence="4">The sequence shown here is derived from an EMBL/GenBank/DDBJ whole genome shotgun (WGS) entry which is preliminary data.</text>
</comment>
<dbReference type="Pfam" id="PF07696">
    <property type="entry name" value="7TMR-DISMED2"/>
    <property type="match status" value="1"/>
</dbReference>
<name>A0A9X1VXL8_9BURK</name>
<dbReference type="SUPFAM" id="SSF55073">
    <property type="entry name" value="Nucleotide cyclase"/>
    <property type="match status" value="1"/>
</dbReference>
<keyword evidence="1" id="KW-0812">Transmembrane</keyword>
<keyword evidence="1" id="KW-0472">Membrane</keyword>
<sequence>MISDGMGCRRFVAFLLAACLCLLAQAASEPAPAWPGVQVPATYWVDDSGQLSLDEVLPRFQHGDARPVDPDKTLPTGEGHAVWYQLQLPDVSSPRAAILTVPHPGMDGVDLYRPDSAGGWQVERAGDMVPVARWPVRYLHPAFKFVLQPDETRPTYLRVQHSHPIGVRWLLWDAHSFDESSKLWHMLLGGYVGFIVLVVVLSCTNAVSWRDPIHLYYAAYVVVLGLGQLSLTGLAGEYFWPHNAWWNDIASVVLPMMAAVLASLLLRELVAERGSRLLTRLLLSAGIAGALISLGFLVVGRDPFFLLSNIFYLLTFVLTLGTLGWFAWRRPRVGLWVLAGFLMLIVGSMFSILRNLSVLPMTFATQFGAQIGAALEIPLLLTGLYFRSRERRDNQVRLGALSRVDPLTGVATHRVLVERLEHLLQRHHRDPTIGAVLRVRVSNGPAIRQEHGLEGAQAALVKAGACVARCASEGDTVARHRDGDFVLILEGRVTRDQASEVGQSIIARGLAYSRRLPPGVTLALHVAYACAPLPGDNAEELLDRLDETLDEIAQHPARALRFAGEAAQVVMLHRA</sequence>
<evidence type="ECO:0000256" key="1">
    <source>
        <dbReference type="SAM" id="Phobius"/>
    </source>
</evidence>
<dbReference type="InterPro" id="IPR043128">
    <property type="entry name" value="Rev_trsase/Diguanyl_cyclase"/>
</dbReference>
<dbReference type="EMBL" id="JALGBI010000002">
    <property type="protein sequence ID" value="MCJ0765163.1"/>
    <property type="molecule type" value="Genomic_DNA"/>
</dbReference>
<feature type="signal peptide" evidence="2">
    <location>
        <begin position="1"/>
        <end position="26"/>
    </location>
</feature>
<dbReference type="InterPro" id="IPR011622">
    <property type="entry name" value="7TMR_DISM_rcpt_extracell_dom2"/>
</dbReference>
<evidence type="ECO:0000259" key="3">
    <source>
        <dbReference type="SMART" id="SM00267"/>
    </source>
</evidence>
<dbReference type="InterPro" id="IPR029787">
    <property type="entry name" value="Nucleotide_cyclase"/>
</dbReference>
<feature type="transmembrane region" description="Helical" evidence="1">
    <location>
        <begin position="278"/>
        <end position="298"/>
    </location>
</feature>
<keyword evidence="4" id="KW-0808">Transferase</keyword>
<keyword evidence="5" id="KW-1185">Reference proteome</keyword>
<dbReference type="Gene3D" id="2.60.40.2380">
    <property type="match status" value="1"/>
</dbReference>
<dbReference type="InterPro" id="IPR000160">
    <property type="entry name" value="GGDEF_dom"/>
</dbReference>
<evidence type="ECO:0000313" key="4">
    <source>
        <dbReference type="EMBL" id="MCJ0765163.1"/>
    </source>
</evidence>
<feature type="transmembrane region" description="Helical" evidence="1">
    <location>
        <begin position="183"/>
        <end position="203"/>
    </location>
</feature>
<dbReference type="Pfam" id="PF07695">
    <property type="entry name" value="7TMR-DISM_7TM"/>
    <property type="match status" value="1"/>
</dbReference>
<dbReference type="RefSeq" id="WP_243308280.1">
    <property type="nucleotide sequence ID" value="NZ_JALGBI010000002.1"/>
</dbReference>
<dbReference type="InterPro" id="IPR011623">
    <property type="entry name" value="7TMR_DISM_rcpt_extracell_dom1"/>
</dbReference>
<dbReference type="Proteomes" id="UP001139447">
    <property type="component" value="Unassembled WGS sequence"/>
</dbReference>
<accession>A0A9X1VXL8</accession>
<dbReference type="SMART" id="SM00267">
    <property type="entry name" value="GGDEF"/>
    <property type="match status" value="1"/>
</dbReference>
<keyword evidence="4" id="KW-0548">Nucleotidyltransferase</keyword>
<dbReference type="AlphaFoldDB" id="A0A9X1VXL8"/>
<feature type="domain" description="GGDEF" evidence="3">
    <location>
        <begin position="391"/>
        <end position="563"/>
    </location>
</feature>
<dbReference type="Pfam" id="PF00990">
    <property type="entry name" value="GGDEF"/>
    <property type="match status" value="1"/>
</dbReference>
<keyword evidence="2" id="KW-0732">Signal</keyword>
<feature type="transmembrane region" description="Helical" evidence="1">
    <location>
        <begin position="304"/>
        <end position="326"/>
    </location>
</feature>